<dbReference type="InterPro" id="IPR011029">
    <property type="entry name" value="DEATH-like_dom_sf"/>
</dbReference>
<dbReference type="STRING" id="543379.A0A232F735"/>
<dbReference type="PROSITE" id="PS50017">
    <property type="entry name" value="DEATH_DOMAIN"/>
    <property type="match status" value="1"/>
</dbReference>
<gene>
    <name evidence="3" type="ORF">TSAR_003611</name>
</gene>
<dbReference type="CDD" id="cd01670">
    <property type="entry name" value="Death"/>
    <property type="match status" value="1"/>
</dbReference>
<evidence type="ECO:0000256" key="1">
    <source>
        <dbReference type="SAM" id="MobiDB-lite"/>
    </source>
</evidence>
<dbReference type="OrthoDB" id="535509at2759"/>
<feature type="compositionally biased region" description="Low complexity" evidence="1">
    <location>
        <begin position="66"/>
        <end position="77"/>
    </location>
</feature>
<reference evidence="3 4" key="1">
    <citation type="journal article" date="2017" name="Curr. Biol.">
        <title>The Evolution of Venom by Co-option of Single-Copy Genes.</title>
        <authorList>
            <person name="Martinson E.O."/>
            <person name="Mrinalini"/>
            <person name="Kelkar Y.D."/>
            <person name="Chang C.H."/>
            <person name="Werren J.H."/>
        </authorList>
    </citation>
    <scope>NUCLEOTIDE SEQUENCE [LARGE SCALE GENOMIC DNA]</scope>
    <source>
        <strain evidence="3 4">Alberta</strain>
        <tissue evidence="3">Whole body</tissue>
    </source>
</reference>
<name>A0A232F735_9HYME</name>
<proteinExistence type="predicted"/>
<dbReference type="EMBL" id="NNAY01000791">
    <property type="protein sequence ID" value="OXU26485.1"/>
    <property type="molecule type" value="Genomic_DNA"/>
</dbReference>
<dbReference type="GO" id="GO:0007165">
    <property type="term" value="P:signal transduction"/>
    <property type="evidence" value="ECO:0007669"/>
    <property type="project" value="InterPro"/>
</dbReference>
<dbReference type="InterPro" id="IPR000488">
    <property type="entry name" value="Death_dom"/>
</dbReference>
<dbReference type="Gene3D" id="1.10.533.10">
    <property type="entry name" value="Death Domain, Fas"/>
    <property type="match status" value="1"/>
</dbReference>
<evidence type="ECO:0000313" key="4">
    <source>
        <dbReference type="Proteomes" id="UP000215335"/>
    </source>
</evidence>
<dbReference type="Pfam" id="PF00531">
    <property type="entry name" value="Death"/>
    <property type="match status" value="1"/>
</dbReference>
<dbReference type="AlphaFoldDB" id="A0A232F735"/>
<feature type="region of interest" description="Disordered" evidence="1">
    <location>
        <begin position="28"/>
        <end position="99"/>
    </location>
</feature>
<sequence>MSISKLVYLKMADVFKFKDKANNNNLVCDATPDAPRSENSNSVYDRPNLSQEDQQRKNEQNIPFINNNETSSTYSTSDKSDKPKSNGPNYSKPRTKKKSKPINTFYNIVNSENVKIGPTTVHTYNLNNFQNFDPSAFNRAKEQDKEELRQMLPHIQAFSESKQVVTIEDMLLIKTHLGNGWKKVAKKIGFSKGEIDQFIEDYKHKGGIGEVIYKLLVAWKNAHTQDATIGQLVEAMWKSMEYECVEKLAMAHNIEA</sequence>
<evidence type="ECO:0000313" key="3">
    <source>
        <dbReference type="EMBL" id="OXU26485.1"/>
    </source>
</evidence>
<comment type="caution">
    <text evidence="3">The sequence shown here is derived from an EMBL/GenBank/DDBJ whole genome shotgun (WGS) entry which is preliminary data.</text>
</comment>
<keyword evidence="4" id="KW-1185">Reference proteome</keyword>
<organism evidence="3 4">
    <name type="scientific">Trichomalopsis sarcophagae</name>
    <dbReference type="NCBI Taxonomy" id="543379"/>
    <lineage>
        <taxon>Eukaryota</taxon>
        <taxon>Metazoa</taxon>
        <taxon>Ecdysozoa</taxon>
        <taxon>Arthropoda</taxon>
        <taxon>Hexapoda</taxon>
        <taxon>Insecta</taxon>
        <taxon>Pterygota</taxon>
        <taxon>Neoptera</taxon>
        <taxon>Endopterygota</taxon>
        <taxon>Hymenoptera</taxon>
        <taxon>Apocrita</taxon>
        <taxon>Proctotrupomorpha</taxon>
        <taxon>Chalcidoidea</taxon>
        <taxon>Pteromalidae</taxon>
        <taxon>Pteromalinae</taxon>
        <taxon>Trichomalopsis</taxon>
    </lineage>
</organism>
<dbReference type="Proteomes" id="UP000215335">
    <property type="component" value="Unassembled WGS sequence"/>
</dbReference>
<evidence type="ECO:0000259" key="2">
    <source>
        <dbReference type="PROSITE" id="PS50017"/>
    </source>
</evidence>
<feature type="compositionally biased region" description="Polar residues" evidence="1">
    <location>
        <begin position="37"/>
        <end position="52"/>
    </location>
</feature>
<dbReference type="SUPFAM" id="SSF47986">
    <property type="entry name" value="DEATH domain"/>
    <property type="match status" value="1"/>
</dbReference>
<accession>A0A232F735</accession>
<protein>
    <recommendedName>
        <fullName evidence="2">Death domain-containing protein</fullName>
    </recommendedName>
</protein>
<feature type="domain" description="Death" evidence="2">
    <location>
        <begin position="166"/>
        <end position="252"/>
    </location>
</feature>